<organism evidence="2 3">
    <name type="scientific">Natronomicrosphaera hydrolytica</name>
    <dbReference type="NCBI Taxonomy" id="3242702"/>
    <lineage>
        <taxon>Bacteria</taxon>
        <taxon>Pseudomonadati</taxon>
        <taxon>Planctomycetota</taxon>
        <taxon>Phycisphaerae</taxon>
        <taxon>Phycisphaerales</taxon>
        <taxon>Phycisphaeraceae</taxon>
        <taxon>Natronomicrosphaera</taxon>
    </lineage>
</organism>
<gene>
    <name evidence="2" type="ORF">ACERK3_15300</name>
</gene>
<dbReference type="Proteomes" id="UP001575105">
    <property type="component" value="Unassembled WGS sequence"/>
</dbReference>
<dbReference type="EMBL" id="JBGUBD010000010">
    <property type="protein sequence ID" value="MFA9479654.1"/>
    <property type="molecule type" value="Genomic_DNA"/>
</dbReference>
<dbReference type="Gene3D" id="1.10.10.10">
    <property type="entry name" value="Winged helix-like DNA-binding domain superfamily/Winged helix DNA-binding domain"/>
    <property type="match status" value="1"/>
</dbReference>
<keyword evidence="3" id="KW-1185">Reference proteome</keyword>
<protein>
    <submittedName>
        <fullName evidence="2">Helix-turn-helix domain-containing protein</fullName>
    </submittedName>
</protein>
<dbReference type="InterPro" id="IPR036388">
    <property type="entry name" value="WH-like_DNA-bd_sf"/>
</dbReference>
<dbReference type="InterPro" id="IPR025246">
    <property type="entry name" value="IS30-like_HTH"/>
</dbReference>
<evidence type="ECO:0000259" key="1">
    <source>
        <dbReference type="Pfam" id="PF13936"/>
    </source>
</evidence>
<dbReference type="Pfam" id="PF13936">
    <property type="entry name" value="HTH_38"/>
    <property type="match status" value="1"/>
</dbReference>
<feature type="domain" description="Transposase IS30-like HTH" evidence="1">
    <location>
        <begin position="34"/>
        <end position="75"/>
    </location>
</feature>
<reference evidence="2 3" key="1">
    <citation type="submission" date="2024-08" db="EMBL/GenBank/DDBJ databases">
        <title>Whole-genome sequencing of halo(alkali)philic microorganisms from hypersaline lakes.</title>
        <authorList>
            <person name="Sorokin D.Y."/>
            <person name="Merkel A.Y."/>
            <person name="Messina E."/>
            <person name="Yakimov M."/>
        </authorList>
    </citation>
    <scope>NUCLEOTIDE SEQUENCE [LARGE SCALE GENOMIC DNA]</scope>
    <source>
        <strain evidence="2 3">AB-hyl4</strain>
    </source>
</reference>
<name>A0ABV4UA05_9BACT</name>
<comment type="caution">
    <text evidence="2">The sequence shown here is derived from an EMBL/GenBank/DDBJ whole genome shotgun (WGS) entry which is preliminary data.</text>
</comment>
<proteinExistence type="predicted"/>
<accession>A0ABV4UA05</accession>
<dbReference type="InterPro" id="IPR013324">
    <property type="entry name" value="RNA_pol_sigma_r3/r4-like"/>
</dbReference>
<dbReference type="SUPFAM" id="SSF88659">
    <property type="entry name" value="Sigma3 and sigma4 domains of RNA polymerase sigma factors"/>
    <property type="match status" value="1"/>
</dbReference>
<dbReference type="RefSeq" id="WP_425346579.1">
    <property type="nucleotide sequence ID" value="NZ_JBGUBD010000010.1"/>
</dbReference>
<sequence>MMTSPASLARSASEDDRANVLDRRDAAERLLQRAQYLAPHDRLLLEQIYRHGLSVADVARLLNDRPRTLQRRVKRLLTRLNDPLFRFVAGRLEMLPRDMQTTARLVVLEGKALRDTARSTGLTLHRVRQHLDAVRTLARHA</sequence>
<evidence type="ECO:0000313" key="3">
    <source>
        <dbReference type="Proteomes" id="UP001575105"/>
    </source>
</evidence>
<evidence type="ECO:0000313" key="2">
    <source>
        <dbReference type="EMBL" id="MFA9479654.1"/>
    </source>
</evidence>